<reference evidence="1" key="1">
    <citation type="submission" date="2021-01" db="EMBL/GenBank/DDBJ databases">
        <authorList>
            <consortium name="Genoscope - CEA"/>
            <person name="William W."/>
        </authorList>
    </citation>
    <scope>NUCLEOTIDE SEQUENCE</scope>
</reference>
<proteinExistence type="predicted"/>
<dbReference type="EMBL" id="HG994366">
    <property type="protein sequence ID" value="CAF1919982.1"/>
    <property type="molecule type" value="Genomic_DNA"/>
</dbReference>
<organism evidence="1">
    <name type="scientific">Brassica napus</name>
    <name type="common">Rape</name>
    <dbReference type="NCBI Taxonomy" id="3708"/>
    <lineage>
        <taxon>Eukaryota</taxon>
        <taxon>Viridiplantae</taxon>
        <taxon>Streptophyta</taxon>
        <taxon>Embryophyta</taxon>
        <taxon>Tracheophyta</taxon>
        <taxon>Spermatophyta</taxon>
        <taxon>Magnoliopsida</taxon>
        <taxon>eudicotyledons</taxon>
        <taxon>Gunneridae</taxon>
        <taxon>Pentapetalae</taxon>
        <taxon>rosids</taxon>
        <taxon>malvids</taxon>
        <taxon>Brassicales</taxon>
        <taxon>Brassicaceae</taxon>
        <taxon>Brassiceae</taxon>
        <taxon>Brassica</taxon>
    </lineage>
</organism>
<sequence length="58" mass="6577">MFCLIQSSGQSLSEWNGDKNEFWSQVLLDLLKNDESNAEVKVLDVDAFFIFAYSNQAA</sequence>
<name>A0A816K550_BRANA</name>
<evidence type="ECO:0000313" key="1">
    <source>
        <dbReference type="EMBL" id="CAF1919982.1"/>
    </source>
</evidence>
<dbReference type="Proteomes" id="UP001295469">
    <property type="component" value="Chromosome C02"/>
</dbReference>
<dbReference type="AlphaFoldDB" id="A0A816K550"/>
<protein>
    <submittedName>
        <fullName evidence="1">(rape) hypothetical protein</fullName>
    </submittedName>
</protein>
<accession>A0A816K550</accession>
<gene>
    <name evidence="1" type="ORF">DARMORV10_C02P51610.1</name>
</gene>